<feature type="compositionally biased region" description="Acidic residues" evidence="2">
    <location>
        <begin position="618"/>
        <end position="627"/>
    </location>
</feature>
<reference evidence="3 4" key="1">
    <citation type="submission" date="2020-05" db="EMBL/GenBank/DDBJ databases">
        <title>Identification and distribution of gene clusters putatively required for synthesis of sphingolipid metabolism inhibitors in phylogenetically diverse species of the filamentous fungus Fusarium.</title>
        <authorList>
            <person name="Kim H.-S."/>
            <person name="Busman M."/>
            <person name="Brown D.W."/>
            <person name="Divon H."/>
            <person name="Uhlig S."/>
            <person name="Proctor R.H."/>
        </authorList>
    </citation>
    <scope>NUCLEOTIDE SEQUENCE [LARGE SCALE GENOMIC DNA]</scope>
    <source>
        <strain evidence="3 4">NRRL 13617</strain>
    </source>
</reference>
<feature type="region of interest" description="Disordered" evidence="2">
    <location>
        <begin position="134"/>
        <end position="190"/>
    </location>
</feature>
<keyword evidence="4" id="KW-1185">Reference proteome</keyword>
<dbReference type="AlphaFoldDB" id="A0A8H5JKR8"/>
<name>A0A8H5JKR8_9HYPO</name>
<comment type="caution">
    <text evidence="3">The sequence shown here is derived from an EMBL/GenBank/DDBJ whole genome shotgun (WGS) entry which is preliminary data.</text>
</comment>
<feature type="region of interest" description="Disordered" evidence="2">
    <location>
        <begin position="498"/>
        <end position="527"/>
    </location>
</feature>
<evidence type="ECO:0000313" key="4">
    <source>
        <dbReference type="Proteomes" id="UP000582016"/>
    </source>
</evidence>
<proteinExistence type="predicted"/>
<feature type="coiled-coil region" evidence="1">
    <location>
        <begin position="45"/>
        <end position="72"/>
    </location>
</feature>
<sequence length="762" mass="85690">MNGDNVSQIESCFSLLATVKLIAENATECYRKLLGYQVLSLKDDHLDLDNQIRDLGAEMRKLQEDNQDITSHANYAKELGEKQKSIIRDIPRKARQEPVTLADIEPHIREFMATTDKAMEVTLVYYDQLKMQSAPSLPPTPPTVVGDDSDNNAPLDSANSPPSSPLPDLRSPHTSNWISPDAGGHPFPDRRARCREITTAEIGGFSSQKITETPAGSGEWYVFQCEEHCLPSDGLARPAQAAARHSIAHGLPPTRPSAIEAFGIKIVGCDAAIAKAHNDRVVIQSKRKASSQVDRGTVDEAYRPQRNRRTDDEMASLLSDINPSHPRHVPIRQAAVTRKRTILTRELDGTEKPAEITAKTIYWIKWPDDGICYPAYVLPWESFPRFRSKYLAPVDRGLLESVDELPACYDKAHGLAGVWAEGYKDNQRKMNKRVYPVIFFTLGKRFPWGCETAWAAEEDFRVFDGDKEDPQFKALVDHWRARENRQTPDDELIRMKLMSPSGDQRSSTSSSSVRESSPGESPENGNIDQELEQSFMDLNECLGSDQGSRRAVSPDSDDNRDDIGNALARAAMESESRHTSAYLSQRMPQRKDTEIHRRRRRTSMSLDDGTPTGRLSPEEDEVSDIYGDDNVGPFHSRNPSDEPDNASSRHDLEASPMRSWEYSDIVNGRTTIPPSDDEESLGYSEGHYEMNSRFSEVSSGHRADATWNEEDIIQFDESSTSIERVSSSEHRLRRAMAIAARQTNAAWRNTFREHSEEVDELL</sequence>
<feature type="region of interest" description="Disordered" evidence="2">
    <location>
        <begin position="541"/>
        <end position="662"/>
    </location>
</feature>
<dbReference type="Proteomes" id="UP000582016">
    <property type="component" value="Unassembled WGS sequence"/>
</dbReference>
<evidence type="ECO:0000256" key="1">
    <source>
        <dbReference type="SAM" id="Coils"/>
    </source>
</evidence>
<dbReference type="OrthoDB" id="4835412at2759"/>
<feature type="compositionally biased region" description="Low complexity" evidence="2">
    <location>
        <begin position="499"/>
        <end position="521"/>
    </location>
</feature>
<protein>
    <submittedName>
        <fullName evidence="3">Uncharacterized protein</fullName>
    </submittedName>
</protein>
<keyword evidence="1" id="KW-0175">Coiled coil</keyword>
<organism evidence="3 4">
    <name type="scientific">Fusarium phyllophilum</name>
    <dbReference type="NCBI Taxonomy" id="47803"/>
    <lineage>
        <taxon>Eukaryota</taxon>
        <taxon>Fungi</taxon>
        <taxon>Dikarya</taxon>
        <taxon>Ascomycota</taxon>
        <taxon>Pezizomycotina</taxon>
        <taxon>Sordariomycetes</taxon>
        <taxon>Hypocreomycetidae</taxon>
        <taxon>Hypocreales</taxon>
        <taxon>Nectriaceae</taxon>
        <taxon>Fusarium</taxon>
        <taxon>Fusarium fujikuroi species complex</taxon>
    </lineage>
</organism>
<feature type="compositionally biased region" description="Low complexity" evidence="2">
    <location>
        <begin position="151"/>
        <end position="169"/>
    </location>
</feature>
<dbReference type="EMBL" id="JAAOAQ010000288">
    <property type="protein sequence ID" value="KAF5556436.1"/>
    <property type="molecule type" value="Genomic_DNA"/>
</dbReference>
<gene>
    <name evidence="3" type="ORF">FPHYL_7937</name>
</gene>
<evidence type="ECO:0000256" key="2">
    <source>
        <dbReference type="SAM" id="MobiDB-lite"/>
    </source>
</evidence>
<accession>A0A8H5JKR8</accession>
<evidence type="ECO:0000313" key="3">
    <source>
        <dbReference type="EMBL" id="KAF5556436.1"/>
    </source>
</evidence>